<dbReference type="AlphaFoldDB" id="A0AAJ5X529"/>
<feature type="region of interest" description="Disordered" evidence="7">
    <location>
        <begin position="1"/>
        <end position="20"/>
    </location>
</feature>
<dbReference type="InterPro" id="IPR011335">
    <property type="entry name" value="Restrct_endonuc-II-like"/>
</dbReference>
<dbReference type="Gene3D" id="3.40.960.10">
    <property type="entry name" value="VSR Endonuclease"/>
    <property type="match status" value="1"/>
</dbReference>
<dbReference type="Proteomes" id="UP001213664">
    <property type="component" value="Chromosome"/>
</dbReference>
<keyword evidence="4 6" id="KW-0378">Hydrolase</keyword>
<name>A0AAJ5X529_9CAUL</name>
<dbReference type="EMBL" id="CP119326">
    <property type="protein sequence ID" value="WEK41162.1"/>
    <property type="molecule type" value="Genomic_DNA"/>
</dbReference>
<evidence type="ECO:0000256" key="5">
    <source>
        <dbReference type="ARBA" id="ARBA00023204"/>
    </source>
</evidence>
<dbReference type="GO" id="GO:0016787">
    <property type="term" value="F:hydrolase activity"/>
    <property type="evidence" value="ECO:0007669"/>
    <property type="project" value="UniProtKB-KW"/>
</dbReference>
<dbReference type="Pfam" id="PF03852">
    <property type="entry name" value="Vsr"/>
    <property type="match status" value="1"/>
</dbReference>
<sequence>MTDKLSPAARSENMRRIRSQNTKPELAVRKLLHRLGYRYRVHLRDLPGKPDLVFSARRKVIFVHGCFWHGHDADSCPDRRTVKSNSGYWVPKIAGNIARDERHAKALQDAGWEVAVVWECQMRQPDRVGAELTSYLGPARL</sequence>
<comment type="function">
    <text evidence="6">May nick specific sequences that contain T:G mispairs resulting from m5C-deamination.</text>
</comment>
<evidence type="ECO:0000256" key="6">
    <source>
        <dbReference type="PIRNR" id="PIRNR018267"/>
    </source>
</evidence>
<protein>
    <recommendedName>
        <fullName evidence="6">Very short patch repair endonuclease</fullName>
        <ecNumber evidence="6">3.1.-.-</ecNumber>
    </recommendedName>
</protein>
<gene>
    <name evidence="8" type="primary">vsr</name>
    <name evidence="8" type="ORF">P0Y50_06030</name>
</gene>
<dbReference type="EC" id="3.1.-.-" evidence="6"/>
<dbReference type="InterPro" id="IPR004603">
    <property type="entry name" value="DNA_mismatch_endonuc_vsr"/>
</dbReference>
<proteinExistence type="inferred from homology"/>
<keyword evidence="3 6" id="KW-0227">DNA damage</keyword>
<keyword evidence="2 6" id="KW-0255">Endonuclease</keyword>
<dbReference type="GO" id="GO:0004519">
    <property type="term" value="F:endonuclease activity"/>
    <property type="evidence" value="ECO:0007669"/>
    <property type="project" value="UniProtKB-KW"/>
</dbReference>
<organism evidence="8 9">
    <name type="scientific">Candidatus Brevundimonas colombiensis</name>
    <dbReference type="NCBI Taxonomy" id="3121376"/>
    <lineage>
        <taxon>Bacteria</taxon>
        <taxon>Pseudomonadati</taxon>
        <taxon>Pseudomonadota</taxon>
        <taxon>Alphaproteobacteria</taxon>
        <taxon>Caulobacterales</taxon>
        <taxon>Caulobacteraceae</taxon>
        <taxon>Brevundimonas</taxon>
    </lineage>
</organism>
<reference evidence="8" key="1">
    <citation type="submission" date="2023-03" db="EMBL/GenBank/DDBJ databases">
        <title>Andean soil-derived lignocellulolytic bacterial consortium as a source of novel taxa and putative plastic-active enzymes.</title>
        <authorList>
            <person name="Diaz-Garcia L."/>
            <person name="Chuvochina M."/>
            <person name="Feuerriegel G."/>
            <person name="Bunk B."/>
            <person name="Sproer C."/>
            <person name="Streit W.R."/>
            <person name="Rodriguez L.M."/>
            <person name="Overmann J."/>
            <person name="Jimenez D.J."/>
        </authorList>
    </citation>
    <scope>NUCLEOTIDE SEQUENCE</scope>
    <source>
        <strain evidence="8">MAG 833</strain>
    </source>
</reference>
<comment type="similarity">
    <text evidence="6">Belongs to the vsr family.</text>
</comment>
<dbReference type="GO" id="GO:0006298">
    <property type="term" value="P:mismatch repair"/>
    <property type="evidence" value="ECO:0007669"/>
    <property type="project" value="UniProtKB-UniRule"/>
</dbReference>
<keyword evidence="1 6" id="KW-0540">Nuclease</keyword>
<evidence type="ECO:0000313" key="9">
    <source>
        <dbReference type="Proteomes" id="UP001213664"/>
    </source>
</evidence>
<evidence type="ECO:0000256" key="7">
    <source>
        <dbReference type="SAM" id="MobiDB-lite"/>
    </source>
</evidence>
<evidence type="ECO:0000256" key="1">
    <source>
        <dbReference type="ARBA" id="ARBA00022722"/>
    </source>
</evidence>
<evidence type="ECO:0000256" key="2">
    <source>
        <dbReference type="ARBA" id="ARBA00022759"/>
    </source>
</evidence>
<evidence type="ECO:0000256" key="3">
    <source>
        <dbReference type="ARBA" id="ARBA00022763"/>
    </source>
</evidence>
<keyword evidence="5 6" id="KW-0234">DNA repair</keyword>
<dbReference type="CDD" id="cd00221">
    <property type="entry name" value="Vsr"/>
    <property type="match status" value="1"/>
</dbReference>
<dbReference type="PIRSF" id="PIRSF018267">
    <property type="entry name" value="VSR_endonuc"/>
    <property type="match status" value="1"/>
</dbReference>
<dbReference type="REBASE" id="965510">
    <property type="entry name" value="V.Bsp833ORF6040P"/>
</dbReference>
<accession>A0AAJ5X529</accession>
<evidence type="ECO:0000256" key="4">
    <source>
        <dbReference type="ARBA" id="ARBA00022801"/>
    </source>
</evidence>
<dbReference type="NCBIfam" id="TIGR00632">
    <property type="entry name" value="vsr"/>
    <property type="match status" value="1"/>
</dbReference>
<dbReference type="SUPFAM" id="SSF52980">
    <property type="entry name" value="Restriction endonuclease-like"/>
    <property type="match status" value="1"/>
</dbReference>
<evidence type="ECO:0000313" key="8">
    <source>
        <dbReference type="EMBL" id="WEK41162.1"/>
    </source>
</evidence>